<dbReference type="EMBL" id="SLWO01000003">
    <property type="protein sequence ID" value="TCO27123.1"/>
    <property type="molecule type" value="Genomic_DNA"/>
</dbReference>
<name>A0A4R2HJD0_9SPHI</name>
<dbReference type="EMBL" id="BMJO01000004">
    <property type="protein sequence ID" value="GGE59093.1"/>
    <property type="molecule type" value="Genomic_DNA"/>
</dbReference>
<dbReference type="Gene3D" id="3.20.20.190">
    <property type="entry name" value="Phosphatidylinositol (PI) phosphodiesterase"/>
    <property type="match status" value="1"/>
</dbReference>
<comment type="caution">
    <text evidence="4">The sequence shown here is derived from an EMBL/GenBank/DDBJ whole genome shotgun (WGS) entry which is preliminary data.</text>
</comment>
<dbReference type="OrthoDB" id="384721at2"/>
<dbReference type="PANTHER" id="PTHR46320:SF1">
    <property type="entry name" value="GLYCEROPHOSPHODIESTER PHOSPHODIESTERASE 1"/>
    <property type="match status" value="1"/>
</dbReference>
<evidence type="ECO:0000313" key="3">
    <source>
        <dbReference type="EMBL" id="GGE59093.1"/>
    </source>
</evidence>
<evidence type="ECO:0000313" key="5">
    <source>
        <dbReference type="Proteomes" id="UP000295684"/>
    </source>
</evidence>
<evidence type="ECO:0000256" key="1">
    <source>
        <dbReference type="SAM" id="SignalP"/>
    </source>
</evidence>
<dbReference type="GO" id="GO:0006644">
    <property type="term" value="P:phospholipid metabolic process"/>
    <property type="evidence" value="ECO:0007669"/>
    <property type="project" value="TreeGrafter"/>
</dbReference>
<evidence type="ECO:0000259" key="2">
    <source>
        <dbReference type="PROSITE" id="PS51704"/>
    </source>
</evidence>
<dbReference type="GO" id="GO:0070291">
    <property type="term" value="P:N-acylethanolamine metabolic process"/>
    <property type="evidence" value="ECO:0007669"/>
    <property type="project" value="TreeGrafter"/>
</dbReference>
<dbReference type="Pfam" id="PF03009">
    <property type="entry name" value="GDPD"/>
    <property type="match status" value="1"/>
</dbReference>
<proteinExistence type="predicted"/>
<reference evidence="3" key="4">
    <citation type="submission" date="2024-05" db="EMBL/GenBank/DDBJ databases">
        <authorList>
            <person name="Sun Q."/>
            <person name="Zhou Y."/>
        </authorList>
    </citation>
    <scope>NUCLEOTIDE SEQUENCE</scope>
    <source>
        <strain evidence="3">CGMCC 1.15644</strain>
    </source>
</reference>
<reference evidence="4 5" key="3">
    <citation type="submission" date="2019-03" db="EMBL/GenBank/DDBJ databases">
        <title>Genomic Encyclopedia of Type Strains, Phase IV (KMG-IV): sequencing the most valuable type-strain genomes for metagenomic binning, comparative biology and taxonomic classification.</title>
        <authorList>
            <person name="Goeker M."/>
        </authorList>
    </citation>
    <scope>NUCLEOTIDE SEQUENCE [LARGE SCALE GENOMIC DNA]</scope>
    <source>
        <strain evidence="4 5">DSM 103236</strain>
    </source>
</reference>
<dbReference type="CDD" id="cd08566">
    <property type="entry name" value="GDPD_AtGDE_like"/>
    <property type="match status" value="1"/>
</dbReference>
<accession>A0A4R2HJD0</accession>
<dbReference type="InterPro" id="IPR017946">
    <property type="entry name" value="PLC-like_Pdiesterase_TIM-brl"/>
</dbReference>
<dbReference type="InterPro" id="IPR030395">
    <property type="entry name" value="GP_PDE_dom"/>
</dbReference>
<dbReference type="Proteomes" id="UP000622648">
    <property type="component" value="Unassembled WGS sequence"/>
</dbReference>
<dbReference type="SUPFAM" id="SSF51695">
    <property type="entry name" value="PLC-like phosphodiesterases"/>
    <property type="match status" value="1"/>
</dbReference>
<feature type="domain" description="GP-PDE" evidence="2">
    <location>
        <begin position="37"/>
        <end position="266"/>
    </location>
</feature>
<dbReference type="Proteomes" id="UP000295684">
    <property type="component" value="Unassembled WGS sequence"/>
</dbReference>
<protein>
    <submittedName>
        <fullName evidence="4">Glycerophosphoryl diester phosphodiesterase</fullName>
    </submittedName>
</protein>
<dbReference type="GO" id="GO:0008889">
    <property type="term" value="F:glycerophosphodiester phosphodiesterase activity"/>
    <property type="evidence" value="ECO:0007669"/>
    <property type="project" value="TreeGrafter"/>
</dbReference>
<gene>
    <name evidence="4" type="ORF">EV200_103457</name>
    <name evidence="3" type="ORF">GCM10011413_26940</name>
</gene>
<feature type="chain" id="PRO_5020207123" evidence="1">
    <location>
        <begin position="24"/>
        <end position="281"/>
    </location>
</feature>
<sequence length="281" mass="31245">MGLKKNLALCIILLSSFCLPVFSQQVAKPLPTSKHGFIVIAHRGSHLTKPENTIAAIEEAIALGADYVELDLRTTRDGQLVLLHNDRVDQVSNGKGLIKDLDFEEVKKLTLKGTDGSMHQVASFADALKTCKGRINIYLDFKAADVNQAYKAIEKAGMADQVLVYINELQQYYSWKKVAPNMPLMSSLDKAIGTKEELLKALDKMPLDAVDNIPSENLLPVIRSLGMSVFLDVQKRNETPDDWMNAMKKGIQGMQTDHPEELIKYLKLNKLRDGLKIPSGK</sequence>
<feature type="signal peptide" evidence="1">
    <location>
        <begin position="1"/>
        <end position="23"/>
    </location>
</feature>
<keyword evidence="1" id="KW-0732">Signal</keyword>
<evidence type="ECO:0000313" key="6">
    <source>
        <dbReference type="Proteomes" id="UP000622648"/>
    </source>
</evidence>
<evidence type="ECO:0000313" key="4">
    <source>
        <dbReference type="EMBL" id="TCO27123.1"/>
    </source>
</evidence>
<organism evidence="4 5">
    <name type="scientific">Pedobacter psychrotolerans</name>
    <dbReference type="NCBI Taxonomy" id="1843235"/>
    <lineage>
        <taxon>Bacteria</taxon>
        <taxon>Pseudomonadati</taxon>
        <taxon>Bacteroidota</taxon>
        <taxon>Sphingobacteriia</taxon>
        <taxon>Sphingobacteriales</taxon>
        <taxon>Sphingobacteriaceae</taxon>
        <taxon>Pedobacter</taxon>
    </lineage>
</organism>
<dbReference type="GO" id="GO:0005886">
    <property type="term" value="C:plasma membrane"/>
    <property type="evidence" value="ECO:0007669"/>
    <property type="project" value="TreeGrafter"/>
</dbReference>
<reference evidence="6" key="2">
    <citation type="journal article" date="2019" name="Int. J. Syst. Evol. Microbiol.">
        <title>The Global Catalogue of Microorganisms (GCM) 10K type strain sequencing project: providing services to taxonomists for standard genome sequencing and annotation.</title>
        <authorList>
            <consortium name="The Broad Institute Genomics Platform"/>
            <consortium name="The Broad Institute Genome Sequencing Center for Infectious Disease"/>
            <person name="Wu L."/>
            <person name="Ma J."/>
        </authorList>
    </citation>
    <scope>NUCLEOTIDE SEQUENCE [LARGE SCALE GENOMIC DNA]</scope>
    <source>
        <strain evidence="6">CGMCC 1.15644</strain>
    </source>
</reference>
<dbReference type="GO" id="GO:0006580">
    <property type="term" value="P:ethanolamine metabolic process"/>
    <property type="evidence" value="ECO:0007669"/>
    <property type="project" value="TreeGrafter"/>
</dbReference>
<reference evidence="3" key="1">
    <citation type="journal article" date="2014" name="Int. J. Syst. Evol. Microbiol.">
        <title>Complete genome of a new Firmicutes species belonging to the dominant human colonic microbiota ('Ruminococcus bicirculans') reveals two chromosomes and a selective capacity to utilize plant glucans.</title>
        <authorList>
            <consortium name="NISC Comparative Sequencing Program"/>
            <person name="Wegmann U."/>
            <person name="Louis P."/>
            <person name="Goesmann A."/>
            <person name="Henrissat B."/>
            <person name="Duncan S.H."/>
            <person name="Flint H.J."/>
        </authorList>
    </citation>
    <scope>NUCLEOTIDE SEQUENCE</scope>
    <source>
        <strain evidence="3">CGMCC 1.15644</strain>
    </source>
</reference>
<dbReference type="RefSeq" id="WP_132531634.1">
    <property type="nucleotide sequence ID" value="NZ_BMJO01000004.1"/>
</dbReference>
<dbReference type="PANTHER" id="PTHR46320">
    <property type="entry name" value="GLYCEROPHOSPHODIESTER PHOSPHODIESTERASE 1"/>
    <property type="match status" value="1"/>
</dbReference>
<dbReference type="AlphaFoldDB" id="A0A4R2HJD0"/>
<keyword evidence="6" id="KW-1185">Reference proteome</keyword>
<dbReference type="PROSITE" id="PS51704">
    <property type="entry name" value="GP_PDE"/>
    <property type="match status" value="1"/>
</dbReference>